<dbReference type="SMART" id="SM00612">
    <property type="entry name" value="Kelch"/>
    <property type="match status" value="4"/>
</dbReference>
<reference evidence="3 4" key="1">
    <citation type="journal article" date="2015" name="Nat. Commun.">
        <title>Lucilia cuprina genome unlocks parasitic fly biology to underpin future interventions.</title>
        <authorList>
            <person name="Anstead C.A."/>
            <person name="Korhonen P.K."/>
            <person name="Young N.D."/>
            <person name="Hall R.S."/>
            <person name="Jex A.R."/>
            <person name="Murali S.C."/>
            <person name="Hughes D.S."/>
            <person name="Lee S.F."/>
            <person name="Perry T."/>
            <person name="Stroehlein A.J."/>
            <person name="Ansell B.R."/>
            <person name="Breugelmans B."/>
            <person name="Hofmann A."/>
            <person name="Qu J."/>
            <person name="Dugan S."/>
            <person name="Lee S.L."/>
            <person name="Chao H."/>
            <person name="Dinh H."/>
            <person name="Han Y."/>
            <person name="Doddapaneni H.V."/>
            <person name="Worley K.C."/>
            <person name="Muzny D.M."/>
            <person name="Ioannidis P."/>
            <person name="Waterhouse R.M."/>
            <person name="Zdobnov E.M."/>
            <person name="James P.J."/>
            <person name="Bagnall N.H."/>
            <person name="Kotze A.C."/>
            <person name="Gibbs R.A."/>
            <person name="Richards S."/>
            <person name="Batterham P."/>
            <person name="Gasser R.B."/>
        </authorList>
    </citation>
    <scope>NUCLEOTIDE SEQUENCE [LARGE SCALE GENOMIC DNA]</scope>
    <source>
        <strain evidence="3 4">LS</strain>
        <tissue evidence="3">Full body</tissue>
    </source>
</reference>
<evidence type="ECO:0000313" key="3">
    <source>
        <dbReference type="EMBL" id="KNC21608.1"/>
    </source>
</evidence>
<protein>
    <submittedName>
        <fullName evidence="3">Uncharacterized protein</fullName>
    </submittedName>
</protein>
<dbReference type="InterPro" id="IPR015915">
    <property type="entry name" value="Kelch-typ_b-propeller"/>
</dbReference>
<dbReference type="SUPFAM" id="SSF50965">
    <property type="entry name" value="Galactose oxidase, central domain"/>
    <property type="match status" value="1"/>
</dbReference>
<dbReference type="Pfam" id="PF01344">
    <property type="entry name" value="Kelch_1"/>
    <property type="match status" value="1"/>
</dbReference>
<dbReference type="Gene3D" id="2.120.10.80">
    <property type="entry name" value="Kelch-type beta propeller"/>
    <property type="match status" value="2"/>
</dbReference>
<sequence length="581" mass="65235">MHSTTSALTAVVMISQETNVPKPVKLNSLYNREASYPYGLTSTSLNTPLSPAKSLAKLFTTWTKELIPLQLRIDFEVETRISNHKILVFGGIDPYCLHCQHVQQHHHHHQKQQYHLHQQQSYRVQKQLERLQRKRVLSIDNIIMNTRSHTHYSVHPLQTDTQSYNISAVANKNLENFGDHVLFYDIDAMEWRHLSHIPFGSRHHHAVVVCNGLIYVIGGTRTAWGCTKKSVFEKSIWCFNPQTVKWTLETNLPESRRDFAVIAVDNETNIACSEMLEEHDKGFYVIGGEGVNGTPLSSVWFYNIKRKIWIKKPSLNMGRYGLAAAMVNNEIWVAGGIINDNTVGICGNGSSHGETINATTATKTTITHVITDTIEIYNLKCTHDEILANNQTKVFSKVCESSRRCKEEGGGDVESNKEEDEGVVIGDSNINCENLKSRTENAAAATVNVDCNVGHWIKSKLHLRLPRLFGKFCKMSNGQLYLVGGIGYNDHLNELTSLTDIDAFNGEQHKWEHVGDLNLARHGHDVATLNDHCIVVIGGVSTFEKCTLNKVETFCTKTRKSLKNLPDLPWPVSGCAAVTID</sequence>
<keyword evidence="4" id="KW-1185">Reference proteome</keyword>
<evidence type="ECO:0000256" key="1">
    <source>
        <dbReference type="ARBA" id="ARBA00022441"/>
    </source>
</evidence>
<dbReference type="AlphaFoldDB" id="A0A0L0BNS0"/>
<dbReference type="PANTHER" id="PTHR46260:SF3">
    <property type="entry name" value="RING-TYPE DOMAIN-CONTAINING PROTEIN"/>
    <property type="match status" value="1"/>
</dbReference>
<evidence type="ECO:0000256" key="2">
    <source>
        <dbReference type="ARBA" id="ARBA00022737"/>
    </source>
</evidence>
<evidence type="ECO:0000313" key="4">
    <source>
        <dbReference type="Proteomes" id="UP000037069"/>
    </source>
</evidence>
<dbReference type="SUPFAM" id="SSF117281">
    <property type="entry name" value="Kelch motif"/>
    <property type="match status" value="1"/>
</dbReference>
<comment type="caution">
    <text evidence="3">The sequence shown here is derived from an EMBL/GenBank/DDBJ whole genome shotgun (WGS) entry which is preliminary data.</text>
</comment>
<dbReference type="InterPro" id="IPR051746">
    <property type="entry name" value="Kelch_domain_containing_8"/>
</dbReference>
<keyword evidence="2" id="KW-0677">Repeat</keyword>
<name>A0A0L0BNS0_LUCCU</name>
<dbReference type="EMBL" id="JRES01001597">
    <property type="protein sequence ID" value="KNC21608.1"/>
    <property type="molecule type" value="Genomic_DNA"/>
</dbReference>
<dbReference type="InterPro" id="IPR006652">
    <property type="entry name" value="Kelch_1"/>
</dbReference>
<accession>A0A0L0BNS0</accession>
<dbReference type="InterPro" id="IPR011043">
    <property type="entry name" value="Gal_Oxase/kelch_b-propeller"/>
</dbReference>
<dbReference type="PANTHER" id="PTHR46260">
    <property type="entry name" value="RING-TYPE DOMAIN-CONTAINING PROTEIN"/>
    <property type="match status" value="1"/>
</dbReference>
<keyword evidence="1" id="KW-0880">Kelch repeat</keyword>
<organism evidence="3 4">
    <name type="scientific">Lucilia cuprina</name>
    <name type="common">Green bottle fly</name>
    <name type="synonym">Australian sheep blowfly</name>
    <dbReference type="NCBI Taxonomy" id="7375"/>
    <lineage>
        <taxon>Eukaryota</taxon>
        <taxon>Metazoa</taxon>
        <taxon>Ecdysozoa</taxon>
        <taxon>Arthropoda</taxon>
        <taxon>Hexapoda</taxon>
        <taxon>Insecta</taxon>
        <taxon>Pterygota</taxon>
        <taxon>Neoptera</taxon>
        <taxon>Endopterygota</taxon>
        <taxon>Diptera</taxon>
        <taxon>Brachycera</taxon>
        <taxon>Muscomorpha</taxon>
        <taxon>Oestroidea</taxon>
        <taxon>Calliphoridae</taxon>
        <taxon>Luciliinae</taxon>
        <taxon>Lucilia</taxon>
    </lineage>
</organism>
<dbReference type="STRING" id="7375.A0A0L0BNS0"/>
<dbReference type="OrthoDB" id="6350321at2759"/>
<proteinExistence type="predicted"/>
<dbReference type="Proteomes" id="UP000037069">
    <property type="component" value="Unassembled WGS sequence"/>
</dbReference>
<gene>
    <name evidence="3" type="ORF">FF38_13428</name>
</gene>